<dbReference type="GO" id="GO:0005829">
    <property type="term" value="C:cytosol"/>
    <property type="evidence" value="ECO:0007669"/>
    <property type="project" value="TreeGrafter"/>
</dbReference>
<feature type="binding site" evidence="2">
    <location>
        <position position="66"/>
    </location>
    <ligand>
        <name>substrate</name>
    </ligand>
</feature>
<dbReference type="EMBL" id="MU004342">
    <property type="protein sequence ID" value="KAF2655933.1"/>
    <property type="molecule type" value="Genomic_DNA"/>
</dbReference>
<dbReference type="OrthoDB" id="354304at2759"/>
<dbReference type="PROSITE" id="PS00175">
    <property type="entry name" value="PG_MUTASE"/>
    <property type="match status" value="1"/>
</dbReference>
<reference evidence="4" key="1">
    <citation type="journal article" date="2020" name="Stud. Mycol.">
        <title>101 Dothideomycetes genomes: a test case for predicting lifestyles and emergence of pathogens.</title>
        <authorList>
            <person name="Haridas S."/>
            <person name="Albert R."/>
            <person name="Binder M."/>
            <person name="Bloem J."/>
            <person name="Labutti K."/>
            <person name="Salamov A."/>
            <person name="Andreopoulos B."/>
            <person name="Baker S."/>
            <person name="Barry K."/>
            <person name="Bills G."/>
            <person name="Bluhm B."/>
            <person name="Cannon C."/>
            <person name="Castanera R."/>
            <person name="Culley D."/>
            <person name="Daum C."/>
            <person name="Ezra D."/>
            <person name="Gonzalez J."/>
            <person name="Henrissat B."/>
            <person name="Kuo A."/>
            <person name="Liang C."/>
            <person name="Lipzen A."/>
            <person name="Lutzoni F."/>
            <person name="Magnuson J."/>
            <person name="Mondo S."/>
            <person name="Nolan M."/>
            <person name="Ohm R."/>
            <person name="Pangilinan J."/>
            <person name="Park H.-J."/>
            <person name="Ramirez L."/>
            <person name="Alfaro M."/>
            <person name="Sun H."/>
            <person name="Tritt A."/>
            <person name="Yoshinaga Y."/>
            <person name="Zwiers L.-H."/>
            <person name="Turgeon B."/>
            <person name="Goodwin S."/>
            <person name="Spatafora J."/>
            <person name="Crous P."/>
            <person name="Grigoriev I."/>
        </authorList>
    </citation>
    <scope>NUCLEOTIDE SEQUENCE</scope>
    <source>
        <strain evidence="4">CBS 122681</strain>
    </source>
</reference>
<evidence type="ECO:0000256" key="3">
    <source>
        <dbReference type="SAM" id="MobiDB-lite"/>
    </source>
</evidence>
<keyword evidence="1" id="KW-0378">Hydrolase</keyword>
<keyword evidence="5" id="KW-1185">Reference proteome</keyword>
<protein>
    <submittedName>
        <fullName evidence="4">Phosphoglycerate mutase-like protein</fullName>
    </submittedName>
</protein>
<sequence length="335" mass="36596">MGLATRQLRLFLIRHGETVDNIAQVYAGSRDSKLTNHGYQQATRLGLHFKTLGLKFTHIFSSHLQRAAKTASLIRDGQASDVGVGVANDAPHVVQLPILMEQDFGFYEGKRWHERSASHDHKDTPGFVDVESKEAMAKRADKFLDEHLVPLFHGPEDTSEEVIAVVSHGIMLSTLWKRLLLRLPPKSVKVSPALFANAREYSLEHLGGWSNTGYLELQAERPVAPPAVPAQVPAQSAGNDVASPPILESAPAEVVEGHVKIGLDPQTISDVPKSDAGQPQKPLTVPVGWTTYIETVNGRDHLQGLKRTRGGVGSAGHDSSQKNLDSFFKKRKVDG</sequence>
<dbReference type="InterPro" id="IPR029033">
    <property type="entry name" value="His_PPase_superfam"/>
</dbReference>
<evidence type="ECO:0000313" key="5">
    <source>
        <dbReference type="Proteomes" id="UP000799324"/>
    </source>
</evidence>
<dbReference type="GO" id="GO:0043456">
    <property type="term" value="P:regulation of pentose-phosphate shunt"/>
    <property type="evidence" value="ECO:0007669"/>
    <property type="project" value="TreeGrafter"/>
</dbReference>
<dbReference type="PANTHER" id="PTHR46517:SF1">
    <property type="entry name" value="FRUCTOSE-2,6-BISPHOSPHATASE TIGAR"/>
    <property type="match status" value="1"/>
</dbReference>
<dbReference type="InterPro" id="IPR001345">
    <property type="entry name" value="PG/BPGM_mutase_AS"/>
</dbReference>
<dbReference type="SMART" id="SM00855">
    <property type="entry name" value="PGAM"/>
    <property type="match status" value="1"/>
</dbReference>
<dbReference type="GO" id="GO:0004331">
    <property type="term" value="F:fructose-2,6-bisphosphate 2-phosphatase activity"/>
    <property type="evidence" value="ECO:0007669"/>
    <property type="project" value="TreeGrafter"/>
</dbReference>
<accession>A0A6A6TAI8</accession>
<dbReference type="Proteomes" id="UP000799324">
    <property type="component" value="Unassembled WGS sequence"/>
</dbReference>
<dbReference type="PANTHER" id="PTHR46517">
    <property type="entry name" value="FRUCTOSE-2,6-BISPHOSPHATASE TIGAR"/>
    <property type="match status" value="1"/>
</dbReference>
<feature type="region of interest" description="Disordered" evidence="3">
    <location>
        <begin position="301"/>
        <end position="335"/>
    </location>
</feature>
<evidence type="ECO:0000313" key="4">
    <source>
        <dbReference type="EMBL" id="KAF2655933.1"/>
    </source>
</evidence>
<name>A0A6A6TAI8_9PLEO</name>
<organism evidence="4 5">
    <name type="scientific">Lophiostoma macrostomum CBS 122681</name>
    <dbReference type="NCBI Taxonomy" id="1314788"/>
    <lineage>
        <taxon>Eukaryota</taxon>
        <taxon>Fungi</taxon>
        <taxon>Dikarya</taxon>
        <taxon>Ascomycota</taxon>
        <taxon>Pezizomycotina</taxon>
        <taxon>Dothideomycetes</taxon>
        <taxon>Pleosporomycetidae</taxon>
        <taxon>Pleosporales</taxon>
        <taxon>Lophiostomataceae</taxon>
        <taxon>Lophiostoma</taxon>
    </lineage>
</organism>
<dbReference type="CDD" id="cd07067">
    <property type="entry name" value="HP_PGM_like"/>
    <property type="match status" value="1"/>
</dbReference>
<dbReference type="InterPro" id="IPR051695">
    <property type="entry name" value="Phosphoglycerate_Mutase"/>
</dbReference>
<dbReference type="Pfam" id="PF00300">
    <property type="entry name" value="His_Phos_1"/>
    <property type="match status" value="1"/>
</dbReference>
<dbReference type="InterPro" id="IPR013078">
    <property type="entry name" value="His_Pase_superF_clade-1"/>
</dbReference>
<evidence type="ECO:0000256" key="1">
    <source>
        <dbReference type="ARBA" id="ARBA00022801"/>
    </source>
</evidence>
<evidence type="ECO:0000256" key="2">
    <source>
        <dbReference type="PIRSR" id="PIRSR613078-2"/>
    </source>
</evidence>
<gene>
    <name evidence="4" type="ORF">K491DRAFT_597891</name>
</gene>
<proteinExistence type="predicted"/>
<dbReference type="GO" id="GO:0045820">
    <property type="term" value="P:negative regulation of glycolytic process"/>
    <property type="evidence" value="ECO:0007669"/>
    <property type="project" value="TreeGrafter"/>
</dbReference>
<dbReference type="Gene3D" id="3.40.50.1240">
    <property type="entry name" value="Phosphoglycerate mutase-like"/>
    <property type="match status" value="1"/>
</dbReference>
<dbReference type="AlphaFoldDB" id="A0A6A6TAI8"/>
<dbReference type="SUPFAM" id="SSF53254">
    <property type="entry name" value="Phosphoglycerate mutase-like"/>
    <property type="match status" value="1"/>
</dbReference>
<feature type="binding site" evidence="2">
    <location>
        <begin position="14"/>
        <end position="21"/>
    </location>
    <ligand>
        <name>substrate</name>
    </ligand>
</feature>